<evidence type="ECO:0000313" key="1">
    <source>
        <dbReference type="EMBL" id="REH54868.1"/>
    </source>
</evidence>
<name>A0A3E0I7X4_9FLAO</name>
<proteinExistence type="predicted"/>
<reference evidence="1 2" key="1">
    <citation type="submission" date="2018-08" db="EMBL/GenBank/DDBJ databases">
        <title>Genomic Encyclopedia of Type Strains, Phase IV (KMG-IV): sequencing the most valuable type-strain genomes for metagenomic binning, comparative biology and taxonomic classification.</title>
        <authorList>
            <person name="Goeker M."/>
        </authorList>
    </citation>
    <scope>NUCLEOTIDE SEQUENCE [LARGE SCALE GENOMIC DNA]</scope>
    <source>
        <strain evidence="1 2">DSM 18841</strain>
    </source>
</reference>
<dbReference type="Proteomes" id="UP000256884">
    <property type="component" value="Unassembled WGS sequence"/>
</dbReference>
<sequence length="321" mass="37925">MNKNGLKVVNTFYSYFSNYKNKNEFSISRMDGMSEYYNAEPLTFRPELEFTNNETRGSEKFTVKKIPTINYKFENADFENAKRKIQIICNFLSFCFGIRIVCKKLTFRTEEQIFIFRDTSPNNKTFVSVFNTIFYHLEKNYNIQKTLKTDWFSNYLKNEQKFNKAINNYLHSREVDLNASFLLLFNIIEIFNIKQEIEKFEFKKSKEENFNKAFELISKTLENSEESQLLKDKWNGLINKIEIKPLKSPLEETLNLNNIKPTDFGFSFGRLKKTRDKLTHGSVSSIKEKDLKSQIYCLRKIAIQLILANLGLKNDLKNATQ</sequence>
<dbReference type="AlphaFoldDB" id="A0A3E0I7X4"/>
<dbReference type="EMBL" id="QUNS01000002">
    <property type="protein sequence ID" value="REH54868.1"/>
    <property type="molecule type" value="Genomic_DNA"/>
</dbReference>
<evidence type="ECO:0000313" key="2">
    <source>
        <dbReference type="Proteomes" id="UP000256884"/>
    </source>
</evidence>
<evidence type="ECO:0008006" key="3">
    <source>
        <dbReference type="Google" id="ProtNLM"/>
    </source>
</evidence>
<protein>
    <recommendedName>
        <fullName evidence="3">Apea-like HEPN domain-containing protein</fullName>
    </recommendedName>
</protein>
<comment type="caution">
    <text evidence="1">The sequence shown here is derived from an EMBL/GenBank/DDBJ whole genome shotgun (WGS) entry which is preliminary data.</text>
</comment>
<dbReference type="RefSeq" id="WP_115900504.1">
    <property type="nucleotide sequence ID" value="NZ_QUNS01000002.1"/>
</dbReference>
<organism evidence="1 2">
    <name type="scientific">Tenacibaculum gallaicum</name>
    <dbReference type="NCBI Taxonomy" id="561505"/>
    <lineage>
        <taxon>Bacteria</taxon>
        <taxon>Pseudomonadati</taxon>
        <taxon>Bacteroidota</taxon>
        <taxon>Flavobacteriia</taxon>
        <taxon>Flavobacteriales</taxon>
        <taxon>Flavobacteriaceae</taxon>
        <taxon>Tenacibaculum</taxon>
    </lineage>
</organism>
<gene>
    <name evidence="1" type="ORF">C7448_102396</name>
</gene>
<keyword evidence="2" id="KW-1185">Reference proteome</keyword>
<accession>A0A3E0I7X4</accession>
<dbReference type="OrthoDB" id="1223207at2"/>